<gene>
    <name evidence="1" type="ORF">QAD02_000572</name>
</gene>
<comment type="caution">
    <text evidence="1">The sequence shown here is derived from an EMBL/GenBank/DDBJ whole genome shotgun (WGS) entry which is preliminary data.</text>
</comment>
<name>A0ACC2NEF4_9HYME</name>
<evidence type="ECO:0000313" key="1">
    <source>
        <dbReference type="EMBL" id="KAJ8669313.1"/>
    </source>
</evidence>
<reference evidence="1" key="1">
    <citation type="submission" date="2023-04" db="EMBL/GenBank/DDBJ databases">
        <title>A chromosome-level genome assembly of the parasitoid wasp Eretmocerus hayati.</title>
        <authorList>
            <person name="Zhong Y."/>
            <person name="Liu S."/>
            <person name="Liu Y."/>
        </authorList>
    </citation>
    <scope>NUCLEOTIDE SEQUENCE</scope>
    <source>
        <strain evidence="1">ZJU_SS_LIU_2023</strain>
    </source>
</reference>
<sequence>MQIRPVGNQFDGNVDSERETLIRKNEEGTPKRVRILKRMRKRSKSLIQSQSDRAGGGELKRIATRDLNVEIKNTNTALASDDHCQKLWSYMFLAKMRSKANVEGRLKLESVDLNDPMEPGIQQEGKTNQSLNNLQVPLPIIMMSNGANATILQEKDTIVLGDDTGVVSDRQITTQGARPPRALISLETCYSHVMKLISTALDNILYEYYSTEQGEQCKKVVMAFISLMCISQDVKTLDVVFENVCTLLPDKKQRTIKNALQDIELSHEGNSDGLKVRNEAVQNQRDADNEKLA</sequence>
<proteinExistence type="predicted"/>
<protein>
    <submittedName>
        <fullName evidence="1">Uncharacterized protein</fullName>
    </submittedName>
</protein>
<dbReference type="Proteomes" id="UP001239111">
    <property type="component" value="Chromosome 3"/>
</dbReference>
<evidence type="ECO:0000313" key="2">
    <source>
        <dbReference type="Proteomes" id="UP001239111"/>
    </source>
</evidence>
<keyword evidence="2" id="KW-1185">Reference proteome</keyword>
<organism evidence="1 2">
    <name type="scientific">Eretmocerus hayati</name>
    <dbReference type="NCBI Taxonomy" id="131215"/>
    <lineage>
        <taxon>Eukaryota</taxon>
        <taxon>Metazoa</taxon>
        <taxon>Ecdysozoa</taxon>
        <taxon>Arthropoda</taxon>
        <taxon>Hexapoda</taxon>
        <taxon>Insecta</taxon>
        <taxon>Pterygota</taxon>
        <taxon>Neoptera</taxon>
        <taxon>Endopterygota</taxon>
        <taxon>Hymenoptera</taxon>
        <taxon>Apocrita</taxon>
        <taxon>Proctotrupomorpha</taxon>
        <taxon>Chalcidoidea</taxon>
        <taxon>Aphelinidae</taxon>
        <taxon>Aphelininae</taxon>
        <taxon>Eretmocerus</taxon>
    </lineage>
</organism>
<accession>A0ACC2NEF4</accession>
<dbReference type="EMBL" id="CM056743">
    <property type="protein sequence ID" value="KAJ8669313.1"/>
    <property type="molecule type" value="Genomic_DNA"/>
</dbReference>